<evidence type="ECO:0000256" key="2">
    <source>
        <dbReference type="ARBA" id="ARBA00023026"/>
    </source>
</evidence>
<dbReference type="PANTHER" id="PTHR34997">
    <property type="entry name" value="AM15"/>
    <property type="match status" value="1"/>
</dbReference>
<proteinExistence type="predicted"/>
<name>A0AAD5K0G3_9FUNG</name>
<dbReference type="InterPro" id="IPR052210">
    <property type="entry name" value="LysM1-like"/>
</dbReference>
<feature type="compositionally biased region" description="Basic and acidic residues" evidence="3">
    <location>
        <begin position="96"/>
        <end position="123"/>
    </location>
</feature>
<comment type="caution">
    <text evidence="6">The sequence shown here is derived from an EMBL/GenBank/DDBJ whole genome shotgun (WGS) entry which is preliminary data.</text>
</comment>
<dbReference type="Proteomes" id="UP001209540">
    <property type="component" value="Unassembled WGS sequence"/>
</dbReference>
<evidence type="ECO:0000256" key="3">
    <source>
        <dbReference type="SAM" id="MobiDB-lite"/>
    </source>
</evidence>
<reference evidence="6" key="1">
    <citation type="journal article" date="2022" name="IScience">
        <title>Evolution of zygomycete secretomes and the origins of terrestrial fungal ecologies.</title>
        <authorList>
            <person name="Chang Y."/>
            <person name="Wang Y."/>
            <person name="Mondo S."/>
            <person name="Ahrendt S."/>
            <person name="Andreopoulos W."/>
            <person name="Barry K."/>
            <person name="Beard J."/>
            <person name="Benny G.L."/>
            <person name="Blankenship S."/>
            <person name="Bonito G."/>
            <person name="Cuomo C."/>
            <person name="Desiro A."/>
            <person name="Gervers K.A."/>
            <person name="Hundley H."/>
            <person name="Kuo A."/>
            <person name="LaButti K."/>
            <person name="Lang B.F."/>
            <person name="Lipzen A."/>
            <person name="O'Donnell K."/>
            <person name="Pangilinan J."/>
            <person name="Reynolds N."/>
            <person name="Sandor L."/>
            <person name="Smith M.E."/>
            <person name="Tsang A."/>
            <person name="Grigoriev I.V."/>
            <person name="Stajich J.E."/>
            <person name="Spatafora J.W."/>
        </authorList>
    </citation>
    <scope>NUCLEOTIDE SEQUENCE</scope>
    <source>
        <strain evidence="6">RSA 2281</strain>
    </source>
</reference>
<feature type="domain" description="LysM" evidence="5">
    <location>
        <begin position="157"/>
        <end position="208"/>
    </location>
</feature>
<reference evidence="6" key="2">
    <citation type="submission" date="2023-02" db="EMBL/GenBank/DDBJ databases">
        <authorList>
            <consortium name="DOE Joint Genome Institute"/>
            <person name="Mondo S.J."/>
            <person name="Chang Y."/>
            <person name="Wang Y."/>
            <person name="Ahrendt S."/>
            <person name="Andreopoulos W."/>
            <person name="Barry K."/>
            <person name="Beard J."/>
            <person name="Benny G.L."/>
            <person name="Blankenship S."/>
            <person name="Bonito G."/>
            <person name="Cuomo C."/>
            <person name="Desiro A."/>
            <person name="Gervers K.A."/>
            <person name="Hundley H."/>
            <person name="Kuo A."/>
            <person name="LaButti K."/>
            <person name="Lang B.F."/>
            <person name="Lipzen A."/>
            <person name="O'Donnell K."/>
            <person name="Pangilinan J."/>
            <person name="Reynolds N."/>
            <person name="Sandor L."/>
            <person name="Smith M.W."/>
            <person name="Tsang A."/>
            <person name="Grigoriev I.V."/>
            <person name="Stajich J.E."/>
            <person name="Spatafora J.W."/>
        </authorList>
    </citation>
    <scope>NUCLEOTIDE SEQUENCE</scope>
    <source>
        <strain evidence="6">RSA 2281</strain>
    </source>
</reference>
<dbReference type="PANTHER" id="PTHR34997:SF1">
    <property type="entry name" value="PEPTIDOGLYCAN-BINDING LYSIN DOMAIN"/>
    <property type="match status" value="1"/>
</dbReference>
<keyword evidence="7" id="KW-1185">Reference proteome</keyword>
<feature type="signal peptide" evidence="4">
    <location>
        <begin position="1"/>
        <end position="19"/>
    </location>
</feature>
<dbReference type="GO" id="GO:0008061">
    <property type="term" value="F:chitin binding"/>
    <property type="evidence" value="ECO:0007669"/>
    <property type="project" value="UniProtKB-KW"/>
</dbReference>
<dbReference type="AlphaFoldDB" id="A0AAD5K0G3"/>
<dbReference type="EMBL" id="JAIXMP010000013">
    <property type="protein sequence ID" value="KAI9263371.1"/>
    <property type="molecule type" value="Genomic_DNA"/>
</dbReference>
<protein>
    <recommendedName>
        <fullName evidence="5">LysM domain-containing protein</fullName>
    </recommendedName>
</protein>
<dbReference type="PROSITE" id="PS51782">
    <property type="entry name" value="LYSM"/>
    <property type="match status" value="1"/>
</dbReference>
<accession>A0AAD5K0G3</accession>
<gene>
    <name evidence="6" type="ORF">BDA99DRAFT_510066</name>
</gene>
<evidence type="ECO:0000259" key="5">
    <source>
        <dbReference type="PROSITE" id="PS51782"/>
    </source>
</evidence>
<evidence type="ECO:0000313" key="7">
    <source>
        <dbReference type="Proteomes" id="UP001209540"/>
    </source>
</evidence>
<evidence type="ECO:0000256" key="1">
    <source>
        <dbReference type="ARBA" id="ARBA00022669"/>
    </source>
</evidence>
<keyword evidence="2" id="KW-0843">Virulence</keyword>
<keyword evidence="1" id="KW-0147">Chitin-binding</keyword>
<dbReference type="Gene3D" id="3.10.350.10">
    <property type="entry name" value="LysM domain"/>
    <property type="match status" value="1"/>
</dbReference>
<keyword evidence="4" id="KW-0732">Signal</keyword>
<feature type="chain" id="PRO_5041996697" description="LysM domain-containing protein" evidence="4">
    <location>
        <begin position="20"/>
        <end position="211"/>
    </location>
</feature>
<sequence>MKFTLISAATLAIAGLVSAGVVPCQTTAKVDKSLSCAETAAQNGLSVDAFIHVNKFQTESACDIALQLVDSVCVDQKHSHTKRCLAEKKAAEKKAAEEKAAAEKKAAEEKAAQEEKDSQEKEQPAAPSGKGPSPNAIPASQAGSLRIVNKADENCTWYYVITAADSGCADVASKNGITANDLYNLNRNLHREGVHECDNLDDGKAYCVSTN</sequence>
<dbReference type="InterPro" id="IPR018392">
    <property type="entry name" value="LysM"/>
</dbReference>
<organism evidence="6 7">
    <name type="scientific">Phascolomyces articulosus</name>
    <dbReference type="NCBI Taxonomy" id="60185"/>
    <lineage>
        <taxon>Eukaryota</taxon>
        <taxon>Fungi</taxon>
        <taxon>Fungi incertae sedis</taxon>
        <taxon>Mucoromycota</taxon>
        <taxon>Mucoromycotina</taxon>
        <taxon>Mucoromycetes</taxon>
        <taxon>Mucorales</taxon>
        <taxon>Lichtheimiaceae</taxon>
        <taxon>Phascolomyces</taxon>
    </lineage>
</organism>
<evidence type="ECO:0000256" key="4">
    <source>
        <dbReference type="SAM" id="SignalP"/>
    </source>
</evidence>
<evidence type="ECO:0000313" key="6">
    <source>
        <dbReference type="EMBL" id="KAI9263371.1"/>
    </source>
</evidence>
<dbReference type="InterPro" id="IPR036779">
    <property type="entry name" value="LysM_dom_sf"/>
</dbReference>
<feature type="region of interest" description="Disordered" evidence="3">
    <location>
        <begin position="96"/>
        <end position="139"/>
    </location>
</feature>